<dbReference type="PANTHER" id="PTHR24320:SF274">
    <property type="entry name" value="CHAIN DEHYDROGENASE, PUTATIVE (AFU_ORTHOLOGUE AFUA_4G00440)-RELATED"/>
    <property type="match status" value="1"/>
</dbReference>
<dbReference type="Pfam" id="PF00106">
    <property type="entry name" value="adh_short"/>
    <property type="match status" value="1"/>
</dbReference>
<dbReference type="PANTHER" id="PTHR24320">
    <property type="entry name" value="RETINOL DEHYDROGENASE"/>
    <property type="match status" value="1"/>
</dbReference>
<dbReference type="OrthoDB" id="9785826at2"/>
<evidence type="ECO:0000256" key="2">
    <source>
        <dbReference type="ARBA" id="ARBA00023002"/>
    </source>
</evidence>
<evidence type="ECO:0000313" key="3">
    <source>
        <dbReference type="EMBL" id="KGM01564.1"/>
    </source>
</evidence>
<dbReference type="Gene3D" id="3.40.50.720">
    <property type="entry name" value="NAD(P)-binding Rossmann-like Domain"/>
    <property type="match status" value="1"/>
</dbReference>
<dbReference type="InterPro" id="IPR002347">
    <property type="entry name" value="SDR_fam"/>
</dbReference>
<dbReference type="InterPro" id="IPR036291">
    <property type="entry name" value="NAD(P)-bd_dom_sf"/>
</dbReference>
<evidence type="ECO:0008006" key="5">
    <source>
        <dbReference type="Google" id="ProtNLM"/>
    </source>
</evidence>
<reference evidence="3 4" key="1">
    <citation type="submission" date="2013-10" db="EMBL/GenBank/DDBJ databases">
        <authorList>
            <person name="Wang G."/>
            <person name="Zhuang W."/>
        </authorList>
    </citation>
    <scope>NUCLEOTIDE SEQUENCE [LARGE SCALE GENOMIC DNA]</scope>
    <source>
        <strain evidence="3 4">DSM 20118</strain>
    </source>
</reference>
<gene>
    <name evidence="3" type="ORF">Q760_18555</name>
</gene>
<proteinExistence type="inferred from homology"/>
<dbReference type="SUPFAM" id="SSF51735">
    <property type="entry name" value="NAD(P)-binding Rossmann-fold domains"/>
    <property type="match status" value="1"/>
</dbReference>
<protein>
    <recommendedName>
        <fullName evidence="5">Short-chain dehydrogenase</fullName>
    </recommendedName>
</protein>
<dbReference type="EMBL" id="AXNT01000096">
    <property type="protein sequence ID" value="KGM01564.1"/>
    <property type="molecule type" value="Genomic_DNA"/>
</dbReference>
<organism evidence="3 4">
    <name type="scientific">Cellulomonas cellasea DSM 20118</name>
    <dbReference type="NCBI Taxonomy" id="1408250"/>
    <lineage>
        <taxon>Bacteria</taxon>
        <taxon>Bacillati</taxon>
        <taxon>Actinomycetota</taxon>
        <taxon>Actinomycetes</taxon>
        <taxon>Micrococcales</taxon>
        <taxon>Cellulomonadaceae</taxon>
        <taxon>Cellulomonas</taxon>
    </lineage>
</organism>
<dbReference type="RefSeq" id="WP_034631787.1">
    <property type="nucleotide sequence ID" value="NZ_AXNT01000096.1"/>
</dbReference>
<accession>A0A0A0B6Y5</accession>
<comment type="similarity">
    <text evidence="1">Belongs to the short-chain dehydrogenases/reductases (SDR) family.</text>
</comment>
<comment type="caution">
    <text evidence="3">The sequence shown here is derived from an EMBL/GenBank/DDBJ whole genome shotgun (WGS) entry which is preliminary data.</text>
</comment>
<dbReference type="AlphaFoldDB" id="A0A0A0B6Y5"/>
<name>A0A0A0B6Y5_9CELL</name>
<evidence type="ECO:0000256" key="1">
    <source>
        <dbReference type="ARBA" id="ARBA00006484"/>
    </source>
</evidence>
<dbReference type="PRINTS" id="PR00081">
    <property type="entry name" value="GDHRDH"/>
</dbReference>
<keyword evidence="4" id="KW-1185">Reference proteome</keyword>
<dbReference type="STRING" id="1408250.Q760_18555"/>
<dbReference type="GO" id="GO:0016491">
    <property type="term" value="F:oxidoreductase activity"/>
    <property type="evidence" value="ECO:0007669"/>
    <property type="project" value="UniProtKB-KW"/>
</dbReference>
<sequence length="257" mass="27444">MSRILVTGSSDGIGLETARQLLAAGHDVVGHARNAERAADLRAAEPRLADVVVGDLASLAETRALAEAATAAGPFDAVIHNAGIGGGVPERTVTADGLERIFHVNTVAPYLLTALMPRPQRLVYLTSGLESQGRTHLDDLQFEARPWDGMQAYSDSKLLDVTLAFAVARRWPDVLVTAVDPGWIKTKLGGPDAWDEVDEGAATQVWLATSDDDGARVTGEYVKRHEIQVANPEASDVELQEGLLARLAELTGVELPR</sequence>
<dbReference type="Proteomes" id="UP000029833">
    <property type="component" value="Unassembled WGS sequence"/>
</dbReference>
<evidence type="ECO:0000313" key="4">
    <source>
        <dbReference type="Proteomes" id="UP000029833"/>
    </source>
</evidence>
<keyword evidence="2" id="KW-0560">Oxidoreductase</keyword>